<dbReference type="InterPro" id="IPR011527">
    <property type="entry name" value="ABC1_TM_dom"/>
</dbReference>
<evidence type="ECO:0000256" key="2">
    <source>
        <dbReference type="ARBA" id="ARBA00022448"/>
    </source>
</evidence>
<evidence type="ECO:0000256" key="3">
    <source>
        <dbReference type="ARBA" id="ARBA00022475"/>
    </source>
</evidence>
<dbReference type="InterPro" id="IPR039421">
    <property type="entry name" value="Type_1_exporter"/>
</dbReference>
<keyword evidence="7 9" id="KW-1133">Transmembrane helix</keyword>
<dbReference type="SUPFAM" id="SSF52540">
    <property type="entry name" value="P-loop containing nucleoside triphosphate hydrolases"/>
    <property type="match status" value="1"/>
</dbReference>
<evidence type="ECO:0000313" key="12">
    <source>
        <dbReference type="EMBL" id="KAA9031229.1"/>
    </source>
</evidence>
<dbReference type="Gene3D" id="1.20.1560.10">
    <property type="entry name" value="ABC transporter type 1, transmembrane domain"/>
    <property type="match status" value="1"/>
</dbReference>
<feature type="transmembrane region" description="Helical" evidence="9">
    <location>
        <begin position="133"/>
        <end position="150"/>
    </location>
</feature>
<sequence length="580" mass="65294">MTSVFSFLKPYRIPAFFALVLMLIELVVELLQPYLMAKIIDEGILQEEISTVLLWGGIMIVISLLSFISGITNSFYAAHVSQSYGYDIRRKLYEKIQHFSFANLNQYPTASLITRLTNDVTQLQNTIFMGLRIMLRAPLLIVGAMIMAFVVNAKLALILILTVPFVFLFLVFVLQKGRKQFGEVQKRLDKVNSVMRENLTAMRLIKAFIRDKHESKRFNQESSRLMERTSDALRFMETIMPVLLFVMNVSILGLLWFGRAEINQGGVKIGEVVAIINYALRITSSLSILSFILSAFSRFRASADRVSEILTEPIDQQDSEGKIEEHASLNGKIEFRHVSFQYPATDVKVIEDLSFVINPKQTVAVLGATGSGKTSLFQLIPRLYDADEGEVLIDNQNVTDYNMHKLRMQIGYVPQESLLFTGSVKENILWGKTDARMEDVILAAKNAQIHETICKLPEQYETKLGQKGVNLSGGQKQRLSIARALIRKPKILLLDDSTSALDLQTERKLLEAIKTYDGTTLIVTQKVSTALNADVVLLLEDGRLLAKGTHESLLATSPLYQQIYQSQLEEGRLKDVQGAK</sequence>
<name>A0A5J5I488_9BACI</name>
<dbReference type="Gene3D" id="3.40.50.300">
    <property type="entry name" value="P-loop containing nucleotide triphosphate hydrolases"/>
    <property type="match status" value="1"/>
</dbReference>
<evidence type="ECO:0000256" key="1">
    <source>
        <dbReference type="ARBA" id="ARBA00004651"/>
    </source>
</evidence>
<keyword evidence="4 9" id="KW-0812">Transmembrane</keyword>
<comment type="subcellular location">
    <subcellularLocation>
        <location evidence="1">Cell membrane</location>
        <topology evidence="1">Multi-pass membrane protein</topology>
    </subcellularLocation>
</comment>
<dbReference type="InterPro" id="IPR036640">
    <property type="entry name" value="ABC1_TM_sf"/>
</dbReference>
<dbReference type="RefSeq" id="WP_150438312.1">
    <property type="nucleotide sequence ID" value="NZ_VYKL01000005.1"/>
</dbReference>
<dbReference type="GO" id="GO:0016887">
    <property type="term" value="F:ATP hydrolysis activity"/>
    <property type="evidence" value="ECO:0007669"/>
    <property type="project" value="InterPro"/>
</dbReference>
<dbReference type="Pfam" id="PF00005">
    <property type="entry name" value="ABC_tran"/>
    <property type="match status" value="1"/>
</dbReference>
<evidence type="ECO:0000256" key="4">
    <source>
        <dbReference type="ARBA" id="ARBA00022692"/>
    </source>
</evidence>
<dbReference type="AlphaFoldDB" id="A0A5J5I488"/>
<dbReference type="GO" id="GO:0015421">
    <property type="term" value="F:ABC-type oligopeptide transporter activity"/>
    <property type="evidence" value="ECO:0007669"/>
    <property type="project" value="TreeGrafter"/>
</dbReference>
<feature type="transmembrane region" description="Helical" evidence="9">
    <location>
        <begin position="156"/>
        <end position="174"/>
    </location>
</feature>
<evidence type="ECO:0000259" key="10">
    <source>
        <dbReference type="PROSITE" id="PS50893"/>
    </source>
</evidence>
<dbReference type="OrthoDB" id="9770415at2"/>
<feature type="domain" description="ABC transmembrane type-1" evidence="11">
    <location>
        <begin position="16"/>
        <end position="298"/>
    </location>
</feature>
<keyword evidence="8 9" id="KW-0472">Membrane</keyword>
<dbReference type="CDD" id="cd18548">
    <property type="entry name" value="ABC_6TM_Tm287_like"/>
    <property type="match status" value="1"/>
</dbReference>
<dbReference type="GO" id="GO:0005524">
    <property type="term" value="F:ATP binding"/>
    <property type="evidence" value="ECO:0007669"/>
    <property type="project" value="UniProtKB-KW"/>
</dbReference>
<dbReference type="Proteomes" id="UP000326671">
    <property type="component" value="Unassembled WGS sequence"/>
</dbReference>
<keyword evidence="3" id="KW-1003">Cell membrane</keyword>
<dbReference type="FunFam" id="3.40.50.300:FF:000221">
    <property type="entry name" value="Multidrug ABC transporter ATP-binding protein"/>
    <property type="match status" value="1"/>
</dbReference>
<dbReference type="InterPro" id="IPR017871">
    <property type="entry name" value="ABC_transporter-like_CS"/>
</dbReference>
<dbReference type="InterPro" id="IPR003439">
    <property type="entry name" value="ABC_transporter-like_ATP-bd"/>
</dbReference>
<dbReference type="PROSITE" id="PS50929">
    <property type="entry name" value="ABC_TM1F"/>
    <property type="match status" value="1"/>
</dbReference>
<feature type="transmembrane region" description="Helical" evidence="9">
    <location>
        <begin position="278"/>
        <end position="296"/>
    </location>
</feature>
<dbReference type="InterPro" id="IPR003593">
    <property type="entry name" value="AAA+_ATPase"/>
</dbReference>
<proteinExistence type="predicted"/>
<dbReference type="GO" id="GO:0005886">
    <property type="term" value="C:plasma membrane"/>
    <property type="evidence" value="ECO:0007669"/>
    <property type="project" value="UniProtKB-SubCell"/>
</dbReference>
<dbReference type="SMART" id="SM00382">
    <property type="entry name" value="AAA"/>
    <property type="match status" value="1"/>
</dbReference>
<dbReference type="InterPro" id="IPR027417">
    <property type="entry name" value="P-loop_NTPase"/>
</dbReference>
<comment type="caution">
    <text evidence="12">The sequence shown here is derived from an EMBL/GenBank/DDBJ whole genome shotgun (WGS) entry which is preliminary data.</text>
</comment>
<keyword evidence="5" id="KW-0547">Nucleotide-binding</keyword>
<dbReference type="Pfam" id="PF00664">
    <property type="entry name" value="ABC_membrane"/>
    <property type="match status" value="1"/>
</dbReference>
<organism evidence="12 13">
    <name type="scientific">Niallia endozanthoxylica</name>
    <dbReference type="NCBI Taxonomy" id="2036016"/>
    <lineage>
        <taxon>Bacteria</taxon>
        <taxon>Bacillati</taxon>
        <taxon>Bacillota</taxon>
        <taxon>Bacilli</taxon>
        <taxon>Bacillales</taxon>
        <taxon>Bacillaceae</taxon>
        <taxon>Niallia</taxon>
    </lineage>
</organism>
<dbReference type="SUPFAM" id="SSF90123">
    <property type="entry name" value="ABC transporter transmembrane region"/>
    <property type="match status" value="1"/>
</dbReference>
<gene>
    <name evidence="12" type="ORF">F4V44_02015</name>
</gene>
<dbReference type="PROSITE" id="PS50893">
    <property type="entry name" value="ABC_TRANSPORTER_2"/>
    <property type="match status" value="1"/>
</dbReference>
<evidence type="ECO:0000256" key="6">
    <source>
        <dbReference type="ARBA" id="ARBA00022840"/>
    </source>
</evidence>
<protein>
    <submittedName>
        <fullName evidence="12">ABC transporter ATP-binding protein</fullName>
    </submittedName>
</protein>
<dbReference type="PANTHER" id="PTHR43394:SF1">
    <property type="entry name" value="ATP-BINDING CASSETTE SUB-FAMILY B MEMBER 10, MITOCHONDRIAL"/>
    <property type="match status" value="1"/>
</dbReference>
<keyword evidence="2" id="KW-0813">Transport</keyword>
<evidence type="ECO:0000256" key="9">
    <source>
        <dbReference type="SAM" id="Phobius"/>
    </source>
</evidence>
<accession>A0A5J5I488</accession>
<keyword evidence="13" id="KW-1185">Reference proteome</keyword>
<keyword evidence="6 12" id="KW-0067">ATP-binding</keyword>
<reference evidence="12 13" key="1">
    <citation type="submission" date="2019-09" db="EMBL/GenBank/DDBJ databases">
        <title>Whole genome sequences of isolates from the Mars Exploration Rovers.</title>
        <authorList>
            <person name="Seuylemezian A."/>
            <person name="Vaishampayan P."/>
        </authorList>
    </citation>
    <scope>NUCLEOTIDE SEQUENCE [LARGE SCALE GENOMIC DNA]</scope>
    <source>
        <strain evidence="12 13">MER_TA_151</strain>
    </source>
</reference>
<dbReference type="EMBL" id="VYKL01000005">
    <property type="protein sequence ID" value="KAA9031229.1"/>
    <property type="molecule type" value="Genomic_DNA"/>
</dbReference>
<evidence type="ECO:0000313" key="13">
    <source>
        <dbReference type="Proteomes" id="UP000326671"/>
    </source>
</evidence>
<feature type="domain" description="ABC transporter" evidence="10">
    <location>
        <begin position="333"/>
        <end position="566"/>
    </location>
</feature>
<evidence type="ECO:0000256" key="8">
    <source>
        <dbReference type="ARBA" id="ARBA00023136"/>
    </source>
</evidence>
<feature type="transmembrane region" description="Helical" evidence="9">
    <location>
        <begin position="12"/>
        <end position="32"/>
    </location>
</feature>
<dbReference type="PANTHER" id="PTHR43394">
    <property type="entry name" value="ATP-DEPENDENT PERMEASE MDL1, MITOCHONDRIAL"/>
    <property type="match status" value="1"/>
</dbReference>
<evidence type="ECO:0000259" key="11">
    <source>
        <dbReference type="PROSITE" id="PS50929"/>
    </source>
</evidence>
<feature type="transmembrane region" description="Helical" evidence="9">
    <location>
        <begin position="238"/>
        <end position="258"/>
    </location>
</feature>
<evidence type="ECO:0000256" key="5">
    <source>
        <dbReference type="ARBA" id="ARBA00022741"/>
    </source>
</evidence>
<feature type="transmembrane region" description="Helical" evidence="9">
    <location>
        <begin position="52"/>
        <end position="76"/>
    </location>
</feature>
<evidence type="ECO:0000256" key="7">
    <source>
        <dbReference type="ARBA" id="ARBA00022989"/>
    </source>
</evidence>
<dbReference type="PROSITE" id="PS00211">
    <property type="entry name" value="ABC_TRANSPORTER_1"/>
    <property type="match status" value="1"/>
</dbReference>